<protein>
    <submittedName>
        <fullName evidence="3">Uncharacterized protein DUF1996</fullName>
    </submittedName>
</protein>
<evidence type="ECO:0000256" key="1">
    <source>
        <dbReference type="SAM" id="SignalP"/>
    </source>
</evidence>
<name>A0A495XL59_9PSEU</name>
<dbReference type="PANTHER" id="PTHR43662">
    <property type="match status" value="1"/>
</dbReference>
<evidence type="ECO:0000313" key="4">
    <source>
        <dbReference type="Proteomes" id="UP000272729"/>
    </source>
</evidence>
<gene>
    <name evidence="3" type="ORF">DFJ66_6951</name>
</gene>
<feature type="chain" id="PRO_5019863276" evidence="1">
    <location>
        <begin position="26"/>
        <end position="303"/>
    </location>
</feature>
<dbReference type="Proteomes" id="UP000272729">
    <property type="component" value="Unassembled WGS sequence"/>
</dbReference>
<dbReference type="EMBL" id="RBXR01000001">
    <property type="protein sequence ID" value="RKT73614.1"/>
    <property type="molecule type" value="Genomic_DNA"/>
</dbReference>
<feature type="signal peptide" evidence="1">
    <location>
        <begin position="1"/>
        <end position="25"/>
    </location>
</feature>
<dbReference type="PANTHER" id="PTHR43662:SF3">
    <property type="entry name" value="DOMAIN PROTEIN, PUTATIVE (AFU_ORTHOLOGUE AFUA_6G11970)-RELATED"/>
    <property type="match status" value="1"/>
</dbReference>
<dbReference type="RefSeq" id="WP_246030015.1">
    <property type="nucleotide sequence ID" value="NZ_JBIUBA010000016.1"/>
</dbReference>
<dbReference type="PROSITE" id="PS51257">
    <property type="entry name" value="PROKAR_LIPOPROTEIN"/>
    <property type="match status" value="1"/>
</dbReference>
<organism evidence="3 4">
    <name type="scientific">Saccharothrix variisporea</name>
    <dbReference type="NCBI Taxonomy" id="543527"/>
    <lineage>
        <taxon>Bacteria</taxon>
        <taxon>Bacillati</taxon>
        <taxon>Actinomycetota</taxon>
        <taxon>Actinomycetes</taxon>
        <taxon>Pseudonocardiales</taxon>
        <taxon>Pseudonocardiaceae</taxon>
        <taxon>Saccharothrix</taxon>
    </lineage>
</organism>
<sequence>MRRLLPPLVAAVTLLAGCGTNDRYAAINDIPPPTTEPTATEDASTGTYTLDCGRNEERHLNADNVVVAPGQPNGAHHTHEYVGNLTTDHTSTDTTLLAGGTTCAEGDLSTYYWPVLRLTDRPGTDAHSPGGGQHGNTGEVLPPAEVQIRYTGSPVSKVVAPPRFTRLVTGDASAVTSGGGTAQWSCEGIPGHTDRYPLCEGRRVVRTFDFPSCWDGRNTDSTTHKSHTTAPARNGVCPAGFFPIPHLQLRVTYTVPAGRPYAIDSFPNQSRDPRTDHAMHINLTPTPLMTKITTCLNTNHHCP</sequence>
<accession>A0A495XL59</accession>
<feature type="domain" description="DUF1996" evidence="2">
    <location>
        <begin position="66"/>
        <end position="257"/>
    </location>
</feature>
<dbReference type="AlphaFoldDB" id="A0A495XL59"/>
<keyword evidence="1" id="KW-0732">Signal</keyword>
<dbReference type="InterPro" id="IPR018535">
    <property type="entry name" value="DUF1996"/>
</dbReference>
<keyword evidence="4" id="KW-1185">Reference proteome</keyword>
<reference evidence="3 4" key="1">
    <citation type="submission" date="2018-10" db="EMBL/GenBank/DDBJ databases">
        <title>Sequencing the genomes of 1000 actinobacteria strains.</title>
        <authorList>
            <person name="Klenk H.-P."/>
        </authorList>
    </citation>
    <scope>NUCLEOTIDE SEQUENCE [LARGE SCALE GENOMIC DNA]</scope>
    <source>
        <strain evidence="3 4">DSM 43911</strain>
    </source>
</reference>
<proteinExistence type="predicted"/>
<evidence type="ECO:0000313" key="3">
    <source>
        <dbReference type="EMBL" id="RKT73614.1"/>
    </source>
</evidence>
<dbReference type="Pfam" id="PF09362">
    <property type="entry name" value="DUF1996"/>
    <property type="match status" value="1"/>
</dbReference>
<comment type="caution">
    <text evidence="3">The sequence shown here is derived from an EMBL/GenBank/DDBJ whole genome shotgun (WGS) entry which is preliminary data.</text>
</comment>
<evidence type="ECO:0000259" key="2">
    <source>
        <dbReference type="Pfam" id="PF09362"/>
    </source>
</evidence>